<dbReference type="PANTHER" id="PTHR43462:SF1">
    <property type="entry name" value="ALANYL-TRNA EDITING PROTEIN AARSD1"/>
    <property type="match status" value="1"/>
</dbReference>
<comment type="caution">
    <text evidence="8">The sequence shown here is derived from an EMBL/GenBank/DDBJ whole genome shotgun (WGS) entry which is preliminary data.</text>
</comment>
<dbReference type="GO" id="GO:0003676">
    <property type="term" value="F:nucleic acid binding"/>
    <property type="evidence" value="ECO:0007669"/>
    <property type="project" value="InterPro"/>
</dbReference>
<dbReference type="InterPro" id="IPR018164">
    <property type="entry name" value="Ala-tRNA-synth_IIc_N"/>
</dbReference>
<gene>
    <name evidence="8" type="ORF">BTW07_06925</name>
</gene>
<dbReference type="RefSeq" id="WP_075569435.1">
    <property type="nucleotide sequence ID" value="NZ_MSDO01000007.1"/>
</dbReference>
<dbReference type="AlphaFoldDB" id="A0A1Q8SU14"/>
<dbReference type="GO" id="GO:0005737">
    <property type="term" value="C:cytoplasm"/>
    <property type="evidence" value="ECO:0007669"/>
    <property type="project" value="UniProtKB-SubCell"/>
</dbReference>
<comment type="cofactor">
    <cofactor evidence="1">
        <name>Zn(2+)</name>
        <dbReference type="ChEBI" id="CHEBI:29105"/>
    </cofactor>
</comment>
<dbReference type="InterPro" id="IPR018163">
    <property type="entry name" value="Thr/Ala-tRNA-synth_IIc_edit"/>
</dbReference>
<evidence type="ECO:0000313" key="8">
    <source>
        <dbReference type="EMBL" id="OLO04945.1"/>
    </source>
</evidence>
<dbReference type="GO" id="GO:0046872">
    <property type="term" value="F:metal ion binding"/>
    <property type="evidence" value="ECO:0007669"/>
    <property type="project" value="UniProtKB-KW"/>
</dbReference>
<dbReference type="InterPro" id="IPR018165">
    <property type="entry name" value="Ala-tRNA-synth_IIc_core"/>
</dbReference>
<dbReference type="Gene3D" id="3.30.980.10">
    <property type="entry name" value="Threonyl-trna Synthetase, Chain A, domain 2"/>
    <property type="match status" value="1"/>
</dbReference>
<evidence type="ECO:0000256" key="4">
    <source>
        <dbReference type="ARBA" id="ARBA00022723"/>
    </source>
</evidence>
<dbReference type="InterPro" id="IPR009000">
    <property type="entry name" value="Transl_B-barrel_sf"/>
</dbReference>
<accession>A0A1Q8SU14</accession>
<dbReference type="SUPFAM" id="SSF50447">
    <property type="entry name" value="Translation proteins"/>
    <property type="match status" value="1"/>
</dbReference>
<organism evidence="8 9">
    <name type="scientific">Salinicola socius</name>
    <dbReference type="NCBI Taxonomy" id="404433"/>
    <lineage>
        <taxon>Bacteria</taxon>
        <taxon>Pseudomonadati</taxon>
        <taxon>Pseudomonadota</taxon>
        <taxon>Gammaproteobacteria</taxon>
        <taxon>Oceanospirillales</taxon>
        <taxon>Halomonadaceae</taxon>
        <taxon>Salinicola</taxon>
    </lineage>
</organism>
<dbReference type="InterPro" id="IPR051335">
    <property type="entry name" value="Alanyl-tRNA_Editing_Enzymes"/>
</dbReference>
<dbReference type="Proteomes" id="UP000186878">
    <property type="component" value="Unassembled WGS sequence"/>
</dbReference>
<dbReference type="SUPFAM" id="SSF55186">
    <property type="entry name" value="ThrRS/AlaRS common domain"/>
    <property type="match status" value="1"/>
</dbReference>
<proteinExistence type="predicted"/>
<dbReference type="PANTHER" id="PTHR43462">
    <property type="entry name" value="ALANYL-TRNA EDITING PROTEIN"/>
    <property type="match status" value="1"/>
</dbReference>
<dbReference type="SMART" id="SM00863">
    <property type="entry name" value="tRNA_SAD"/>
    <property type="match status" value="1"/>
</dbReference>
<dbReference type="OrthoDB" id="9812949at2"/>
<dbReference type="InterPro" id="IPR012947">
    <property type="entry name" value="tRNA_SAD"/>
</dbReference>
<dbReference type="GO" id="GO:0006419">
    <property type="term" value="P:alanyl-tRNA aminoacylation"/>
    <property type="evidence" value="ECO:0007669"/>
    <property type="project" value="InterPro"/>
</dbReference>
<dbReference type="PROSITE" id="PS50860">
    <property type="entry name" value="AA_TRNA_LIGASE_II_ALA"/>
    <property type="match status" value="1"/>
</dbReference>
<keyword evidence="9" id="KW-1185">Reference proteome</keyword>
<protein>
    <recommendedName>
        <fullName evidence="3">Alanine--tRNA ligase</fullName>
    </recommendedName>
    <alternativeName>
        <fullName evidence="6">Alanyl-tRNA synthetase</fullName>
    </alternativeName>
</protein>
<reference evidence="8 9" key="1">
    <citation type="submission" date="2016-12" db="EMBL/GenBank/DDBJ databases">
        <title>Draft genome sequences of strains Salinicola socius SMB35, Salinicola sp. MH3R3-1 and Chromohalobacter sp. SMB17 from the Verkhnekamsk potash mining region of Russia.</title>
        <authorList>
            <person name="Mavrodi D.V."/>
            <person name="Olsson B.E."/>
            <person name="Korsakova E.S."/>
            <person name="Pyankova A."/>
            <person name="Mavrodi O.V."/>
            <person name="Plotnikova E.G."/>
        </authorList>
    </citation>
    <scope>NUCLEOTIDE SEQUENCE [LARGE SCALE GENOMIC DNA]</scope>
    <source>
        <strain evidence="8 9">SMB35</strain>
    </source>
</reference>
<dbReference type="Pfam" id="PF01411">
    <property type="entry name" value="tRNA-synt_2c"/>
    <property type="match status" value="1"/>
</dbReference>
<dbReference type="Pfam" id="PF07973">
    <property type="entry name" value="tRNA_SAD"/>
    <property type="match status" value="1"/>
</dbReference>
<evidence type="ECO:0000259" key="7">
    <source>
        <dbReference type="PROSITE" id="PS50860"/>
    </source>
</evidence>
<keyword evidence="5" id="KW-0862">Zinc</keyword>
<evidence type="ECO:0000256" key="2">
    <source>
        <dbReference type="ARBA" id="ARBA00004496"/>
    </source>
</evidence>
<dbReference type="Gene3D" id="2.40.30.130">
    <property type="match status" value="1"/>
</dbReference>
<evidence type="ECO:0000256" key="3">
    <source>
        <dbReference type="ARBA" id="ARBA00017959"/>
    </source>
</evidence>
<sequence>MSTVLTFRELPYARESLATVLSTTGSTTGAIGDDGVVVTDATLFYPHGGGQPGDRGVFITADGRTLTVHDTRKGDNGQVHHLLDPNHGLEAGQSVPQQIDWAHRHAHMRMHTALHLLSVIVPHGVTGGSIGADRGRLDFDLGEASFDKEELSERLNALIAADYPVTSEWISEAELDAHPELVKTMSVAPPRGAGEIRMVRIGDIDYQPCGGTHVASTVEIGPIQVASIKNRGARNRRFTLTWAASDRLKPGGNAGGGQ</sequence>
<comment type="subcellular location">
    <subcellularLocation>
        <location evidence="2">Cytoplasm</location>
    </subcellularLocation>
</comment>
<dbReference type="GO" id="GO:0002161">
    <property type="term" value="F:aminoacyl-tRNA deacylase activity"/>
    <property type="evidence" value="ECO:0007669"/>
    <property type="project" value="UniProtKB-ARBA"/>
</dbReference>
<evidence type="ECO:0000313" key="9">
    <source>
        <dbReference type="Proteomes" id="UP000186878"/>
    </source>
</evidence>
<dbReference type="GO" id="GO:0004813">
    <property type="term" value="F:alanine-tRNA ligase activity"/>
    <property type="evidence" value="ECO:0007669"/>
    <property type="project" value="InterPro"/>
</dbReference>
<feature type="domain" description="Alanyl-transfer RNA synthetases family profile" evidence="7">
    <location>
        <begin position="1"/>
        <end position="238"/>
    </location>
</feature>
<evidence type="ECO:0000256" key="6">
    <source>
        <dbReference type="ARBA" id="ARBA00032577"/>
    </source>
</evidence>
<dbReference type="EMBL" id="MSDO01000007">
    <property type="protein sequence ID" value="OLO04945.1"/>
    <property type="molecule type" value="Genomic_DNA"/>
</dbReference>
<evidence type="ECO:0000256" key="1">
    <source>
        <dbReference type="ARBA" id="ARBA00001947"/>
    </source>
</evidence>
<evidence type="ECO:0000256" key="5">
    <source>
        <dbReference type="ARBA" id="ARBA00022833"/>
    </source>
</evidence>
<keyword evidence="4" id="KW-0479">Metal-binding</keyword>
<name>A0A1Q8SU14_9GAMM</name>
<dbReference type="STRING" id="404433.BTW07_06925"/>
<dbReference type="GO" id="GO:0005524">
    <property type="term" value="F:ATP binding"/>
    <property type="evidence" value="ECO:0007669"/>
    <property type="project" value="InterPro"/>
</dbReference>